<proteinExistence type="predicted"/>
<evidence type="ECO:0000313" key="2">
    <source>
        <dbReference type="Proteomes" id="UP000768567"/>
    </source>
</evidence>
<dbReference type="SUPFAM" id="SSF55961">
    <property type="entry name" value="Bet v1-like"/>
    <property type="match status" value="1"/>
</dbReference>
<evidence type="ECO:0000313" key="1">
    <source>
        <dbReference type="EMBL" id="MBE5036854.1"/>
    </source>
</evidence>
<name>A0ABR9R139_9FIRM</name>
<dbReference type="Proteomes" id="UP000768567">
    <property type="component" value="Unassembled WGS sequence"/>
</dbReference>
<accession>A0ABR9R139</accession>
<dbReference type="EMBL" id="JADCKC010000001">
    <property type="protein sequence ID" value="MBE5036854.1"/>
    <property type="molecule type" value="Genomic_DNA"/>
</dbReference>
<protein>
    <recommendedName>
        <fullName evidence="3">SRPBCC family protein</fullName>
    </recommendedName>
</protein>
<dbReference type="RefSeq" id="WP_193500134.1">
    <property type="nucleotide sequence ID" value="NZ_JADCKC010000001.1"/>
</dbReference>
<keyword evidence="2" id="KW-1185">Reference proteome</keyword>
<sequence length="126" mass="13840">MKSCVLTRTFSCDPSRIWLYLSNPALNHWRKDVASAEISDDGMQVVELAPDGSRTEITFSSKEKPRRMTGSFVHGKVKGSFTVILLGGGDCTSVECTFEAQGLGLFTKPQKLLEQRLDMLAQVLGA</sequence>
<reference evidence="1 2" key="1">
    <citation type="submission" date="2020-10" db="EMBL/GenBank/DDBJ databases">
        <title>ChiBAC.</title>
        <authorList>
            <person name="Zenner C."/>
            <person name="Hitch T.C.A."/>
            <person name="Clavel T."/>
        </authorList>
    </citation>
    <scope>NUCLEOTIDE SEQUENCE [LARGE SCALE GENOMIC DNA]</scope>
    <source>
        <strain evidence="1 2">DSM 109015</strain>
    </source>
</reference>
<gene>
    <name evidence="1" type="ORF">INF35_03530</name>
</gene>
<evidence type="ECO:0008006" key="3">
    <source>
        <dbReference type="Google" id="ProtNLM"/>
    </source>
</evidence>
<organism evidence="1 2">
    <name type="scientific">Gemmiger gallinarum</name>
    <dbReference type="NCBI Taxonomy" id="2779354"/>
    <lineage>
        <taxon>Bacteria</taxon>
        <taxon>Bacillati</taxon>
        <taxon>Bacillota</taxon>
        <taxon>Clostridia</taxon>
        <taxon>Eubacteriales</taxon>
        <taxon>Gemmiger</taxon>
    </lineage>
</organism>
<comment type="caution">
    <text evidence="1">The sequence shown here is derived from an EMBL/GenBank/DDBJ whole genome shotgun (WGS) entry which is preliminary data.</text>
</comment>